<comment type="caution">
    <text evidence="9">The sequence shown here is derived from an EMBL/GenBank/DDBJ whole genome shotgun (WGS) entry which is preliminary data.</text>
</comment>
<dbReference type="CDD" id="cd04115">
    <property type="entry name" value="Rab33B_Rab33A"/>
    <property type="match status" value="1"/>
</dbReference>
<keyword evidence="4" id="KW-0472">Membrane</keyword>
<dbReference type="PROSITE" id="PS51421">
    <property type="entry name" value="RAS"/>
    <property type="match status" value="1"/>
</dbReference>
<dbReference type="PRINTS" id="PR00449">
    <property type="entry name" value="RASTRNSFRMNG"/>
</dbReference>
<dbReference type="SUPFAM" id="SSF52540">
    <property type="entry name" value="P-loop containing nucleoside triphosphate hydrolases"/>
    <property type="match status" value="1"/>
</dbReference>
<dbReference type="NCBIfam" id="TIGR00231">
    <property type="entry name" value="small_GTP"/>
    <property type="match status" value="1"/>
</dbReference>
<feature type="compositionally biased region" description="Polar residues" evidence="8">
    <location>
        <begin position="1"/>
        <end position="12"/>
    </location>
</feature>
<evidence type="ECO:0000313" key="10">
    <source>
        <dbReference type="Proteomes" id="UP000502823"/>
    </source>
</evidence>
<evidence type="ECO:0000313" key="9">
    <source>
        <dbReference type="EMBL" id="GFG29376.1"/>
    </source>
</evidence>
<dbReference type="PANTHER" id="PTHR47978">
    <property type="match status" value="1"/>
</dbReference>
<dbReference type="InParanoid" id="A0A6L2PAL6"/>
<feature type="region of interest" description="Disordered" evidence="8">
    <location>
        <begin position="1"/>
        <end position="21"/>
    </location>
</feature>
<dbReference type="EMBL" id="BLKM01006964">
    <property type="protein sequence ID" value="GFG29376.1"/>
    <property type="molecule type" value="Genomic_DNA"/>
</dbReference>
<dbReference type="SMART" id="SM00176">
    <property type="entry name" value="RAN"/>
    <property type="match status" value="1"/>
</dbReference>
<keyword evidence="6" id="KW-0636">Prenylation</keyword>
<keyword evidence="3" id="KW-0342">GTP-binding</keyword>
<accession>A0A6L2PAL6</accession>
<dbReference type="Proteomes" id="UP000502823">
    <property type="component" value="Unassembled WGS sequence"/>
</dbReference>
<evidence type="ECO:0000256" key="4">
    <source>
        <dbReference type="ARBA" id="ARBA00023136"/>
    </source>
</evidence>
<evidence type="ECO:0000256" key="5">
    <source>
        <dbReference type="ARBA" id="ARBA00023288"/>
    </source>
</evidence>
<dbReference type="AlphaFoldDB" id="A0A6L2PAL6"/>
<dbReference type="Pfam" id="PF00071">
    <property type="entry name" value="Ras"/>
    <property type="match status" value="1"/>
</dbReference>
<sequence>MAETGVNKSNPRPKTDRTELNNAVDTHKRVFKIIVVGDSNVGKTCLTYRFCEGKFLDKSEATIGVDFRERTIDINGEEIKLQLWDTAGQERFRKSMVQHYYRNVNAVVVVYDVTKMSSFESLPQWIEECDYHNLTRDVPRILVGNKCDCKENQVVNTNAAQRFADIHNMPLFETSARDETECDNVDAIFLTLAHKLKNHRPMMPPSTFPVNDHGSNRALHRADVLSITRESIPSGVGSSLDDVASCWC</sequence>
<evidence type="ECO:0008006" key="11">
    <source>
        <dbReference type="Google" id="ProtNLM"/>
    </source>
</evidence>
<dbReference type="FunFam" id="3.40.50.300:FF:002685">
    <property type="entry name" value="RAB33A, member RAS oncogene family"/>
    <property type="match status" value="1"/>
</dbReference>
<evidence type="ECO:0000256" key="3">
    <source>
        <dbReference type="ARBA" id="ARBA00023134"/>
    </source>
</evidence>
<dbReference type="PROSITE" id="PS51419">
    <property type="entry name" value="RAB"/>
    <property type="match status" value="1"/>
</dbReference>
<keyword evidence="2" id="KW-0547">Nucleotide-binding</keyword>
<evidence type="ECO:0000256" key="6">
    <source>
        <dbReference type="ARBA" id="ARBA00023289"/>
    </source>
</evidence>
<dbReference type="Gene3D" id="3.40.50.300">
    <property type="entry name" value="P-loop containing nucleotide triphosphate hydrolases"/>
    <property type="match status" value="1"/>
</dbReference>
<dbReference type="InterPro" id="IPR005225">
    <property type="entry name" value="Small_GTP-bd"/>
</dbReference>
<proteinExistence type="inferred from homology"/>
<evidence type="ECO:0000256" key="2">
    <source>
        <dbReference type="ARBA" id="ARBA00022741"/>
    </source>
</evidence>
<evidence type="ECO:0000256" key="1">
    <source>
        <dbReference type="ARBA" id="ARBA00006270"/>
    </source>
</evidence>
<protein>
    <recommendedName>
        <fullName evidence="11">Ras-related protein Rab-33</fullName>
    </recommendedName>
</protein>
<keyword evidence="5" id="KW-0449">Lipoprotein</keyword>
<dbReference type="InterPro" id="IPR027417">
    <property type="entry name" value="P-loop_NTPase"/>
</dbReference>
<dbReference type="InterPro" id="IPR001806">
    <property type="entry name" value="Small_GTPase"/>
</dbReference>
<dbReference type="SMART" id="SM00174">
    <property type="entry name" value="RHO"/>
    <property type="match status" value="1"/>
</dbReference>
<evidence type="ECO:0000256" key="8">
    <source>
        <dbReference type="SAM" id="MobiDB-lite"/>
    </source>
</evidence>
<dbReference type="GO" id="GO:0012505">
    <property type="term" value="C:endomembrane system"/>
    <property type="evidence" value="ECO:0007669"/>
    <property type="project" value="UniProtKB-SubCell"/>
</dbReference>
<dbReference type="GO" id="GO:0032482">
    <property type="term" value="P:Rab protein signal transduction"/>
    <property type="evidence" value="ECO:0007669"/>
    <property type="project" value="InterPro"/>
</dbReference>
<dbReference type="SMART" id="SM00175">
    <property type="entry name" value="RAB"/>
    <property type="match status" value="1"/>
</dbReference>
<reference evidence="10" key="1">
    <citation type="submission" date="2020-01" db="EMBL/GenBank/DDBJ databases">
        <title>Draft genome sequence of the Termite Coptotermes fromosanus.</title>
        <authorList>
            <person name="Itakura S."/>
            <person name="Yosikawa Y."/>
            <person name="Umezawa K."/>
        </authorList>
    </citation>
    <scope>NUCLEOTIDE SEQUENCE [LARGE SCALE GENOMIC DNA]</scope>
</reference>
<dbReference type="PROSITE" id="PS51420">
    <property type="entry name" value="RHO"/>
    <property type="match status" value="1"/>
</dbReference>
<comment type="subcellular location">
    <subcellularLocation>
        <location evidence="7">Endomembrane system</location>
        <topology evidence="7">Lipid-anchor</topology>
    </subcellularLocation>
</comment>
<name>A0A6L2PAL6_COPFO</name>
<dbReference type="GO" id="GO:0003924">
    <property type="term" value="F:GTPase activity"/>
    <property type="evidence" value="ECO:0007669"/>
    <property type="project" value="InterPro"/>
</dbReference>
<comment type="similarity">
    <text evidence="1">Belongs to the small GTPase superfamily. Rab family.</text>
</comment>
<organism evidence="9 10">
    <name type="scientific">Coptotermes formosanus</name>
    <name type="common">Formosan subterranean termite</name>
    <dbReference type="NCBI Taxonomy" id="36987"/>
    <lineage>
        <taxon>Eukaryota</taxon>
        <taxon>Metazoa</taxon>
        <taxon>Ecdysozoa</taxon>
        <taxon>Arthropoda</taxon>
        <taxon>Hexapoda</taxon>
        <taxon>Insecta</taxon>
        <taxon>Pterygota</taxon>
        <taxon>Neoptera</taxon>
        <taxon>Polyneoptera</taxon>
        <taxon>Dictyoptera</taxon>
        <taxon>Blattodea</taxon>
        <taxon>Blattoidea</taxon>
        <taxon>Termitoidae</taxon>
        <taxon>Rhinotermitidae</taxon>
        <taxon>Coptotermes</taxon>
    </lineage>
</organism>
<dbReference type="SMART" id="SM00173">
    <property type="entry name" value="RAS"/>
    <property type="match status" value="1"/>
</dbReference>
<dbReference type="OrthoDB" id="10006973at2759"/>
<evidence type="ECO:0000256" key="7">
    <source>
        <dbReference type="ARBA" id="ARBA00037868"/>
    </source>
</evidence>
<gene>
    <name evidence="9" type="ORF">Cfor_01251</name>
</gene>
<dbReference type="InterPro" id="IPR041822">
    <property type="entry name" value="Rab33A/B"/>
</dbReference>
<dbReference type="GO" id="GO:0005525">
    <property type="term" value="F:GTP binding"/>
    <property type="evidence" value="ECO:0007669"/>
    <property type="project" value="UniProtKB-KW"/>
</dbReference>
<keyword evidence="10" id="KW-1185">Reference proteome</keyword>